<dbReference type="RefSeq" id="WP_116688215.1">
    <property type="nucleotide sequence ID" value="NZ_CAWNYD010000008.1"/>
</dbReference>
<dbReference type="PANTHER" id="PTHR35568:SF1">
    <property type="entry name" value="TRANSCRIPTIONAL REGULATOR DAUR"/>
    <property type="match status" value="1"/>
</dbReference>
<evidence type="ECO:0008006" key="5">
    <source>
        <dbReference type="Google" id="ProtNLM"/>
    </source>
</evidence>
<reference evidence="3 4" key="1">
    <citation type="submission" date="2018-04" db="EMBL/GenBank/DDBJ databases">
        <title>Thalassorhabdus spongiae gen. nov., sp. nov., isolated from a marine sponge in South-West Iceland.</title>
        <authorList>
            <person name="Knobloch S."/>
            <person name="Daussin A."/>
            <person name="Johannsson R."/>
            <person name="Marteinsson V.T."/>
        </authorList>
    </citation>
    <scope>NUCLEOTIDE SEQUENCE [LARGE SCALE GENOMIC DNA]</scope>
    <source>
        <strain evidence="3 4">Hp12</strain>
    </source>
</reference>
<evidence type="ECO:0000259" key="2">
    <source>
        <dbReference type="Pfam" id="PF13309"/>
    </source>
</evidence>
<sequence length="242" mass="26936">MFGKVDLNQVVNFTITDKAVLESAGPIVEALGDLLGPTCEVVLHSLEDLDHSIVKIANGHVTGRGEGAPITDLALHMLHQMRAKGAHFSQSYFTRSKNGELMKCTSIAIRNTDGKIVALMCININLDAPFSSIIKNFTPGPAGEIRSDEGMLLESPEEQMEKNIRDTIYEVNKDPSIPSKQKNRQIVYRLYDTGTFNFKESVAMVAQRLSVSRHTIYLYIRERRHNAVAELDDMGSMNNDNI</sequence>
<accession>A0A2V1GXD4</accession>
<dbReference type="InterPro" id="IPR013559">
    <property type="entry name" value="YheO"/>
</dbReference>
<dbReference type="Pfam" id="PF13309">
    <property type="entry name" value="HTH_22"/>
    <property type="match status" value="1"/>
</dbReference>
<dbReference type="EMBL" id="QDDL01000008">
    <property type="protein sequence ID" value="PVZ66294.1"/>
    <property type="molecule type" value="Genomic_DNA"/>
</dbReference>
<evidence type="ECO:0000313" key="4">
    <source>
        <dbReference type="Proteomes" id="UP000244906"/>
    </source>
</evidence>
<protein>
    <recommendedName>
        <fullName evidence="5">Transcriptional regulator</fullName>
    </recommendedName>
</protein>
<evidence type="ECO:0000259" key="1">
    <source>
        <dbReference type="Pfam" id="PF08348"/>
    </source>
</evidence>
<dbReference type="InterPro" id="IPR039446">
    <property type="entry name" value="DauR-like"/>
</dbReference>
<comment type="caution">
    <text evidence="3">The sequence shown here is derived from an EMBL/GenBank/DDBJ whole genome shotgun (WGS) entry which is preliminary data.</text>
</comment>
<name>A0A2V1GXD4_9GAMM</name>
<dbReference type="PANTHER" id="PTHR35568">
    <property type="entry name" value="TRANSCRIPTIONAL REGULATOR DAUR"/>
    <property type="match status" value="1"/>
</dbReference>
<feature type="domain" description="Transcriptional regulator DauR-like HTH" evidence="2">
    <location>
        <begin position="164"/>
        <end position="221"/>
    </location>
</feature>
<dbReference type="AlphaFoldDB" id="A0A2V1GXD4"/>
<proteinExistence type="predicted"/>
<dbReference type="Pfam" id="PF08348">
    <property type="entry name" value="PAS_6"/>
    <property type="match status" value="1"/>
</dbReference>
<organism evidence="3 4">
    <name type="scientific">Pelagibaculum spongiae</name>
    <dbReference type="NCBI Taxonomy" id="2080658"/>
    <lineage>
        <taxon>Bacteria</taxon>
        <taxon>Pseudomonadati</taxon>
        <taxon>Pseudomonadota</taxon>
        <taxon>Gammaproteobacteria</taxon>
        <taxon>Oceanospirillales</taxon>
        <taxon>Pelagibaculum</taxon>
    </lineage>
</organism>
<dbReference type="Proteomes" id="UP000244906">
    <property type="component" value="Unassembled WGS sequence"/>
</dbReference>
<dbReference type="InterPro" id="IPR039445">
    <property type="entry name" value="DauR-like_HTH"/>
</dbReference>
<gene>
    <name evidence="3" type="ORF">DC094_16460</name>
</gene>
<evidence type="ECO:0000313" key="3">
    <source>
        <dbReference type="EMBL" id="PVZ66294.1"/>
    </source>
</evidence>
<feature type="domain" description="YheO-like" evidence="1">
    <location>
        <begin position="21"/>
        <end position="130"/>
    </location>
</feature>
<keyword evidence="4" id="KW-1185">Reference proteome</keyword>
<dbReference type="OrthoDB" id="9796595at2"/>